<organism evidence="3 4">
    <name type="scientific">Eumeta variegata</name>
    <name type="common">Bagworm moth</name>
    <name type="synonym">Eumeta japonica</name>
    <dbReference type="NCBI Taxonomy" id="151549"/>
    <lineage>
        <taxon>Eukaryota</taxon>
        <taxon>Metazoa</taxon>
        <taxon>Ecdysozoa</taxon>
        <taxon>Arthropoda</taxon>
        <taxon>Hexapoda</taxon>
        <taxon>Insecta</taxon>
        <taxon>Pterygota</taxon>
        <taxon>Neoptera</taxon>
        <taxon>Endopterygota</taxon>
        <taxon>Lepidoptera</taxon>
        <taxon>Glossata</taxon>
        <taxon>Ditrysia</taxon>
        <taxon>Tineoidea</taxon>
        <taxon>Psychidae</taxon>
        <taxon>Oiketicinae</taxon>
        <taxon>Eumeta</taxon>
    </lineage>
</organism>
<name>A0A4C1VF35_EUMVA</name>
<dbReference type="Pfam" id="PF01344">
    <property type="entry name" value="Kelch_1"/>
    <property type="match status" value="1"/>
</dbReference>
<dbReference type="STRING" id="151549.A0A4C1VF35"/>
<dbReference type="SUPFAM" id="SSF117281">
    <property type="entry name" value="Kelch motif"/>
    <property type="match status" value="1"/>
</dbReference>
<dbReference type="OrthoDB" id="45365at2759"/>
<dbReference type="EMBL" id="BGZK01000331">
    <property type="protein sequence ID" value="GBP37219.1"/>
    <property type="molecule type" value="Genomic_DNA"/>
</dbReference>
<dbReference type="AlphaFoldDB" id="A0A4C1VF35"/>
<keyword evidence="1" id="KW-0880">Kelch repeat</keyword>
<evidence type="ECO:0000313" key="4">
    <source>
        <dbReference type="Proteomes" id="UP000299102"/>
    </source>
</evidence>
<evidence type="ECO:0000256" key="1">
    <source>
        <dbReference type="ARBA" id="ARBA00022441"/>
    </source>
</evidence>
<comment type="caution">
    <text evidence="3">The sequence shown here is derived from an EMBL/GenBank/DDBJ whole genome shotgun (WGS) entry which is preliminary data.</text>
</comment>
<dbReference type="PANTHER" id="PTHR46344">
    <property type="entry name" value="OS02G0202900 PROTEIN"/>
    <property type="match status" value="1"/>
</dbReference>
<gene>
    <name evidence="3" type="primary">KLHL18</name>
    <name evidence="3" type="ORF">EVAR_35652_1</name>
</gene>
<evidence type="ECO:0000256" key="2">
    <source>
        <dbReference type="ARBA" id="ARBA00022737"/>
    </source>
</evidence>
<reference evidence="3 4" key="1">
    <citation type="journal article" date="2019" name="Commun. Biol.">
        <title>The bagworm genome reveals a unique fibroin gene that provides high tensile strength.</title>
        <authorList>
            <person name="Kono N."/>
            <person name="Nakamura H."/>
            <person name="Ohtoshi R."/>
            <person name="Tomita M."/>
            <person name="Numata K."/>
            <person name="Arakawa K."/>
        </authorList>
    </citation>
    <scope>NUCLEOTIDE SEQUENCE [LARGE SCALE GENOMIC DNA]</scope>
</reference>
<keyword evidence="2" id="KW-0677">Repeat</keyword>
<dbReference type="InterPro" id="IPR015915">
    <property type="entry name" value="Kelch-typ_b-propeller"/>
</dbReference>
<keyword evidence="4" id="KW-1185">Reference proteome</keyword>
<proteinExistence type="predicted"/>
<evidence type="ECO:0000313" key="3">
    <source>
        <dbReference type="EMBL" id="GBP37219.1"/>
    </source>
</evidence>
<protein>
    <submittedName>
        <fullName evidence="3">Kelch-like protein 18</fullName>
    </submittedName>
</protein>
<sequence>MRTARRHFALAALRGKLYALGGFEESSIEVYDPATDEWAEVGEMPEQRWRMSAVTHAGRWSVSAVVVLCCVQTQSGVAPIPPLFCLLHQSITPAQTSSRAQSSMM</sequence>
<dbReference type="PANTHER" id="PTHR46344:SF27">
    <property type="entry name" value="KELCH REPEAT SUPERFAMILY PROTEIN"/>
    <property type="match status" value="1"/>
</dbReference>
<dbReference type="PRINTS" id="PR00501">
    <property type="entry name" value="KELCHREPEAT"/>
</dbReference>
<accession>A0A4C1VF35</accession>
<dbReference type="Gene3D" id="2.120.10.80">
    <property type="entry name" value="Kelch-type beta propeller"/>
    <property type="match status" value="1"/>
</dbReference>
<dbReference type="Proteomes" id="UP000299102">
    <property type="component" value="Unassembled WGS sequence"/>
</dbReference>
<dbReference type="SMART" id="SM00612">
    <property type="entry name" value="Kelch"/>
    <property type="match status" value="1"/>
</dbReference>
<dbReference type="InterPro" id="IPR006652">
    <property type="entry name" value="Kelch_1"/>
</dbReference>